<protein>
    <submittedName>
        <fullName evidence="2">Ovule protein</fullName>
    </submittedName>
</protein>
<organism evidence="1 2">
    <name type="scientific">Loa loa</name>
    <name type="common">Eye worm</name>
    <name type="synonym">Filaria loa</name>
    <dbReference type="NCBI Taxonomy" id="7209"/>
    <lineage>
        <taxon>Eukaryota</taxon>
        <taxon>Metazoa</taxon>
        <taxon>Ecdysozoa</taxon>
        <taxon>Nematoda</taxon>
        <taxon>Chromadorea</taxon>
        <taxon>Rhabditida</taxon>
        <taxon>Spirurina</taxon>
        <taxon>Spiruromorpha</taxon>
        <taxon>Filarioidea</taxon>
        <taxon>Onchocercidae</taxon>
        <taxon>Loa</taxon>
    </lineage>
</organism>
<accession>A0A1I7VMB6</accession>
<reference evidence="2" key="2">
    <citation type="submission" date="2016-11" db="UniProtKB">
        <authorList>
            <consortium name="WormBaseParasite"/>
        </authorList>
    </citation>
    <scope>IDENTIFICATION</scope>
</reference>
<dbReference type="Proteomes" id="UP000095285">
    <property type="component" value="Unassembled WGS sequence"/>
</dbReference>
<dbReference type="AlphaFoldDB" id="A0A1I7VMB6"/>
<reference evidence="1" key="1">
    <citation type="submission" date="2012-04" db="EMBL/GenBank/DDBJ databases">
        <title>The Genome Sequence of Loa loa.</title>
        <authorList>
            <consortium name="The Broad Institute Genome Sequencing Platform"/>
            <consortium name="Broad Institute Genome Sequencing Center for Infectious Disease"/>
            <person name="Nutman T.B."/>
            <person name="Fink D.L."/>
            <person name="Russ C."/>
            <person name="Young S."/>
            <person name="Zeng Q."/>
            <person name="Gargeya S."/>
            <person name="Alvarado L."/>
            <person name="Berlin A."/>
            <person name="Chapman S.B."/>
            <person name="Chen Z."/>
            <person name="Freedman E."/>
            <person name="Gellesch M."/>
            <person name="Goldberg J."/>
            <person name="Griggs A."/>
            <person name="Gujja S."/>
            <person name="Heilman E.R."/>
            <person name="Heiman D."/>
            <person name="Howarth C."/>
            <person name="Mehta T."/>
            <person name="Neiman D."/>
            <person name="Pearson M."/>
            <person name="Roberts A."/>
            <person name="Saif S."/>
            <person name="Shea T."/>
            <person name="Shenoy N."/>
            <person name="Sisk P."/>
            <person name="Stolte C."/>
            <person name="Sykes S."/>
            <person name="White J."/>
            <person name="Yandava C."/>
            <person name="Haas B."/>
            <person name="Henn M.R."/>
            <person name="Nusbaum C."/>
            <person name="Birren B."/>
        </authorList>
    </citation>
    <scope>NUCLEOTIDE SEQUENCE [LARGE SCALE GENOMIC DNA]</scope>
</reference>
<sequence length="162" mass="19289">MVSMSPCYLEKNVSDCQETNHSYHVLLKRTQTFETIKSSTFQAVYTKVEGKSKLESDKEMHGKISSYKLKHQIFWRFTVLSLEEPPYGIDWDRQNARLSHRPHHDPILLYRWKTLLLCQQLFNTIDVMRWASLQRRRGGHSSRNFYQFQPQTLSGSMRFKQS</sequence>
<evidence type="ECO:0000313" key="2">
    <source>
        <dbReference type="WBParaSite" id="EN70_4135"/>
    </source>
</evidence>
<name>A0A1I7VMB6_LOALO</name>
<proteinExistence type="predicted"/>
<keyword evidence="1" id="KW-1185">Reference proteome</keyword>
<evidence type="ECO:0000313" key="1">
    <source>
        <dbReference type="Proteomes" id="UP000095285"/>
    </source>
</evidence>
<dbReference type="WBParaSite" id="EN70_4135">
    <property type="protein sequence ID" value="EN70_4135"/>
    <property type="gene ID" value="EN70_4135"/>
</dbReference>